<reference evidence="1 2" key="1">
    <citation type="submission" date="2016-03" db="EMBL/GenBank/DDBJ databases">
        <authorList>
            <person name="Ploux O."/>
        </authorList>
    </citation>
    <scope>NUCLEOTIDE SEQUENCE [LARGE SCALE GENOMIC DNA]</scope>
    <source>
        <strain evidence="1 2">BER2</strain>
    </source>
</reference>
<proteinExistence type="predicted"/>
<gene>
    <name evidence="1" type="ORF">AZI85_13750</name>
</gene>
<dbReference type="InterPro" id="IPR036866">
    <property type="entry name" value="RibonucZ/Hydroxyglut_hydro"/>
</dbReference>
<accession>A0A150WV15</accession>
<dbReference type="EMBL" id="LUKF01000002">
    <property type="protein sequence ID" value="KYG70358.1"/>
    <property type="molecule type" value="Genomic_DNA"/>
</dbReference>
<organism evidence="1 2">
    <name type="scientific">Bdellovibrio bacteriovorus</name>
    <dbReference type="NCBI Taxonomy" id="959"/>
    <lineage>
        <taxon>Bacteria</taxon>
        <taxon>Pseudomonadati</taxon>
        <taxon>Bdellovibrionota</taxon>
        <taxon>Bdellovibrionia</taxon>
        <taxon>Bdellovibrionales</taxon>
        <taxon>Pseudobdellovibrionaceae</taxon>
        <taxon>Bdellovibrio</taxon>
    </lineage>
</organism>
<evidence type="ECO:0000313" key="2">
    <source>
        <dbReference type="Proteomes" id="UP000075391"/>
    </source>
</evidence>
<dbReference type="PANTHER" id="PTHR30619:SF1">
    <property type="entry name" value="RECOMBINATION PROTEIN 2"/>
    <property type="match status" value="1"/>
</dbReference>
<dbReference type="PANTHER" id="PTHR30619">
    <property type="entry name" value="DNA INTERNALIZATION/COMPETENCE PROTEIN COMEC/REC2"/>
    <property type="match status" value="1"/>
</dbReference>
<evidence type="ECO:0008006" key="3">
    <source>
        <dbReference type="Google" id="ProtNLM"/>
    </source>
</evidence>
<dbReference type="SUPFAM" id="SSF56281">
    <property type="entry name" value="Metallo-hydrolase/oxidoreductase"/>
    <property type="match status" value="1"/>
</dbReference>
<dbReference type="Gene3D" id="3.60.15.10">
    <property type="entry name" value="Ribonuclease Z/Hydroxyacylglutathione hydrolase-like"/>
    <property type="match status" value="1"/>
</dbReference>
<sequence>MAGKGSDVKGFIFFLILGSASLTQDFPARSYFIVWNVGQGQWLTAVTPSECHHFDMGGEFFPWPKVLHQCANKDNRAYLSHWDWDHVGALSKTAKIARFENFCIQLKPQGKSSRGKMQMLAKYSECPSRPELPLWSPKAAKNSNELSHVVAFKEYLIPGDSTSKQERVWSSLKAFRKSHVLILGHHGSHTSTSEKLLSSLPELRIGVASARWSRYHHPHSEVQWRLLKRKIPLLRTEDWGNIWFE</sequence>
<name>A0A150WV15_BDEBC</name>
<comment type="caution">
    <text evidence="1">The sequence shown here is derived from an EMBL/GenBank/DDBJ whole genome shotgun (WGS) entry which is preliminary data.</text>
</comment>
<dbReference type="AlphaFoldDB" id="A0A150WV15"/>
<dbReference type="Proteomes" id="UP000075391">
    <property type="component" value="Unassembled WGS sequence"/>
</dbReference>
<evidence type="ECO:0000313" key="1">
    <source>
        <dbReference type="EMBL" id="KYG70358.1"/>
    </source>
</evidence>
<protein>
    <recommendedName>
        <fullName evidence="3">Hydrolase</fullName>
    </recommendedName>
</protein>
<dbReference type="InterPro" id="IPR052159">
    <property type="entry name" value="Competence_DNA_uptake"/>
</dbReference>